<dbReference type="EMBL" id="OZ034820">
    <property type="protein sequence ID" value="CAL1401368.1"/>
    <property type="molecule type" value="Genomic_DNA"/>
</dbReference>
<gene>
    <name evidence="1" type="ORF">LTRI10_LOCUS41429</name>
</gene>
<protein>
    <submittedName>
        <fullName evidence="1">Uncharacterized protein</fullName>
    </submittedName>
</protein>
<reference evidence="1 2" key="1">
    <citation type="submission" date="2024-04" db="EMBL/GenBank/DDBJ databases">
        <authorList>
            <person name="Fracassetti M."/>
        </authorList>
    </citation>
    <scope>NUCLEOTIDE SEQUENCE [LARGE SCALE GENOMIC DNA]</scope>
</reference>
<proteinExistence type="predicted"/>
<dbReference type="AlphaFoldDB" id="A0AAV2FUP3"/>
<evidence type="ECO:0000313" key="2">
    <source>
        <dbReference type="Proteomes" id="UP001497516"/>
    </source>
</evidence>
<name>A0AAV2FUP3_9ROSI</name>
<accession>A0AAV2FUP3</accession>
<keyword evidence="2" id="KW-1185">Reference proteome</keyword>
<sequence length="225" mass="25295">MAFNNAQLHHVVVLKTQGFRNAIVHFRYLCYFRDRPIYPSFTISPSALSKYDMYIPSLLIGLGWSSLSEDQPFLQCLAADRMFYVNLPRGRGVEPRPFTTVVYNYEVIVSPELLATVLPYLTPDIRPVLTGRGEASCFVFSADGAIDGLVSSLNQAAVTTIDSEIKRSKEAGSGVTMTLLLCNEHLELLEYDDIEPNTDYFNLITPDSSSEDDILDYELPPNYLF</sequence>
<dbReference type="Proteomes" id="UP001497516">
    <property type="component" value="Chromosome 7"/>
</dbReference>
<evidence type="ECO:0000313" key="1">
    <source>
        <dbReference type="EMBL" id="CAL1401368.1"/>
    </source>
</evidence>
<organism evidence="1 2">
    <name type="scientific">Linum trigynum</name>
    <dbReference type="NCBI Taxonomy" id="586398"/>
    <lineage>
        <taxon>Eukaryota</taxon>
        <taxon>Viridiplantae</taxon>
        <taxon>Streptophyta</taxon>
        <taxon>Embryophyta</taxon>
        <taxon>Tracheophyta</taxon>
        <taxon>Spermatophyta</taxon>
        <taxon>Magnoliopsida</taxon>
        <taxon>eudicotyledons</taxon>
        <taxon>Gunneridae</taxon>
        <taxon>Pentapetalae</taxon>
        <taxon>rosids</taxon>
        <taxon>fabids</taxon>
        <taxon>Malpighiales</taxon>
        <taxon>Linaceae</taxon>
        <taxon>Linum</taxon>
    </lineage>
</organism>